<dbReference type="EMBL" id="JAIQCJ010002160">
    <property type="protein sequence ID" value="KAJ8780331.1"/>
    <property type="molecule type" value="Genomic_DNA"/>
</dbReference>
<dbReference type="AlphaFoldDB" id="A0AB34GL68"/>
<sequence>MYQSQGYNLVNTVHTTLDLKIEDAMLGAVAVILNYEGYFSNGDRIHQSNRIEIMWLPHIGKPCITHLQTLVLIKVLTTA</sequence>
<dbReference type="Proteomes" id="UP001159641">
    <property type="component" value="Unassembled WGS sequence"/>
</dbReference>
<reference evidence="1 2" key="1">
    <citation type="submission" date="2022-11" db="EMBL/GenBank/DDBJ databases">
        <title>Whole genome sequence of Eschrichtius robustus ER-17-0199.</title>
        <authorList>
            <person name="Bruniche-Olsen A."/>
            <person name="Black A.N."/>
            <person name="Fields C.J."/>
            <person name="Walden K."/>
            <person name="Dewoody J.A."/>
        </authorList>
    </citation>
    <scope>NUCLEOTIDE SEQUENCE [LARGE SCALE GENOMIC DNA]</scope>
    <source>
        <strain evidence="1">ER-17-0199</strain>
        <tissue evidence="1">Blubber</tissue>
    </source>
</reference>
<keyword evidence="2" id="KW-1185">Reference proteome</keyword>
<comment type="caution">
    <text evidence="1">The sequence shown here is derived from an EMBL/GenBank/DDBJ whole genome shotgun (WGS) entry which is preliminary data.</text>
</comment>
<protein>
    <submittedName>
        <fullName evidence="1">Uncharacterized protein</fullName>
    </submittedName>
</protein>
<proteinExistence type="predicted"/>
<organism evidence="1 2">
    <name type="scientific">Eschrichtius robustus</name>
    <name type="common">California gray whale</name>
    <name type="synonym">Eschrichtius gibbosus</name>
    <dbReference type="NCBI Taxonomy" id="9764"/>
    <lineage>
        <taxon>Eukaryota</taxon>
        <taxon>Metazoa</taxon>
        <taxon>Chordata</taxon>
        <taxon>Craniata</taxon>
        <taxon>Vertebrata</taxon>
        <taxon>Euteleostomi</taxon>
        <taxon>Mammalia</taxon>
        <taxon>Eutheria</taxon>
        <taxon>Laurasiatheria</taxon>
        <taxon>Artiodactyla</taxon>
        <taxon>Whippomorpha</taxon>
        <taxon>Cetacea</taxon>
        <taxon>Mysticeti</taxon>
        <taxon>Eschrichtiidae</taxon>
        <taxon>Eschrichtius</taxon>
    </lineage>
</organism>
<evidence type="ECO:0000313" key="1">
    <source>
        <dbReference type="EMBL" id="KAJ8780331.1"/>
    </source>
</evidence>
<name>A0AB34GL68_ESCRO</name>
<evidence type="ECO:0000313" key="2">
    <source>
        <dbReference type="Proteomes" id="UP001159641"/>
    </source>
</evidence>
<accession>A0AB34GL68</accession>
<gene>
    <name evidence="1" type="ORF">J1605_011595</name>
</gene>